<proteinExistence type="predicted"/>
<dbReference type="InterPro" id="IPR002492">
    <property type="entry name" value="Transposase_Tc1-like"/>
</dbReference>
<comment type="caution">
    <text evidence="3">The sequence shown here is derived from an EMBL/GenBank/DDBJ whole genome shotgun (WGS) entry which is preliminary data.</text>
</comment>
<dbReference type="Pfam" id="PF01498">
    <property type="entry name" value="HTH_Tnp_Tc3_2"/>
    <property type="match status" value="1"/>
</dbReference>
<reference evidence="3 4" key="1">
    <citation type="submission" date="2020-06" db="EMBL/GenBank/DDBJ databases">
        <title>Transcriptomic and genomic resources for Thalictrum thalictroides and T. hernandezii: Facilitating candidate gene discovery in an emerging model plant lineage.</title>
        <authorList>
            <person name="Arias T."/>
            <person name="Riano-Pachon D.M."/>
            <person name="Di Stilio V.S."/>
        </authorList>
    </citation>
    <scope>NUCLEOTIDE SEQUENCE [LARGE SCALE GENOMIC DNA]</scope>
    <source>
        <strain evidence="4">cv. WT478/WT964</strain>
        <tissue evidence="3">Leaves</tissue>
    </source>
</reference>
<sequence length="286" mass="33316">MGQTSPKKNKGRSSKLTDVQVDELEEYVRMSRETRRMSYLELSSKFPDWNVGELAIKNALERRGYSRCIARQKPPISERNRAIRRSWAEAHLLWSEEDWSRILWSDETYINDSSTRKYVTRMNNSWMFWGCFSGSEKGPCVFWEKDWGNITAESYCQHVLPHVVQYMNSSLESRGRQLVYMHDNAPSHKAVGTRDFLQDKGIEPIFWPAFSPDLNPIEAVWSIMKSSIQQQYPEFERGSQRPSHEVRRIIQEAWDLVTAAQLNVLIKSMPARCRAVVDANGGPTRY</sequence>
<dbReference type="InterPro" id="IPR052338">
    <property type="entry name" value="Transposase_5"/>
</dbReference>
<gene>
    <name evidence="3" type="ORF">FRX31_004917</name>
</gene>
<organism evidence="3 4">
    <name type="scientific">Thalictrum thalictroides</name>
    <name type="common">Rue-anemone</name>
    <name type="synonym">Anemone thalictroides</name>
    <dbReference type="NCBI Taxonomy" id="46969"/>
    <lineage>
        <taxon>Eukaryota</taxon>
        <taxon>Viridiplantae</taxon>
        <taxon>Streptophyta</taxon>
        <taxon>Embryophyta</taxon>
        <taxon>Tracheophyta</taxon>
        <taxon>Spermatophyta</taxon>
        <taxon>Magnoliopsida</taxon>
        <taxon>Ranunculales</taxon>
        <taxon>Ranunculaceae</taxon>
        <taxon>Thalictroideae</taxon>
        <taxon>Thalictrum</taxon>
    </lineage>
</organism>
<dbReference type="PANTHER" id="PTHR23022:SF119">
    <property type="entry name" value="TC1-LIKE TRANSPOSASE DDE DOMAIN-CONTAINING PROTEIN"/>
    <property type="match status" value="1"/>
</dbReference>
<dbReference type="AlphaFoldDB" id="A0A7J6X6V2"/>
<protein>
    <submittedName>
        <fullName evidence="3">Transposable element tc3 transposase protein</fullName>
    </submittedName>
</protein>
<dbReference type="GO" id="GO:0015074">
    <property type="term" value="P:DNA integration"/>
    <property type="evidence" value="ECO:0007669"/>
    <property type="project" value="InterPro"/>
</dbReference>
<evidence type="ECO:0000259" key="1">
    <source>
        <dbReference type="Pfam" id="PF01498"/>
    </source>
</evidence>
<dbReference type="Pfam" id="PF13358">
    <property type="entry name" value="DDE_3"/>
    <property type="match status" value="1"/>
</dbReference>
<dbReference type="Gene3D" id="3.30.420.10">
    <property type="entry name" value="Ribonuclease H-like superfamily/Ribonuclease H"/>
    <property type="match status" value="1"/>
</dbReference>
<keyword evidence="4" id="KW-1185">Reference proteome</keyword>
<name>A0A7J6X6V2_THATH</name>
<feature type="domain" description="Tc1-like transposase DDE" evidence="2">
    <location>
        <begin position="162"/>
        <end position="231"/>
    </location>
</feature>
<dbReference type="PANTHER" id="PTHR23022">
    <property type="entry name" value="TRANSPOSABLE ELEMENT-RELATED"/>
    <property type="match status" value="1"/>
</dbReference>
<evidence type="ECO:0000313" key="4">
    <source>
        <dbReference type="Proteomes" id="UP000554482"/>
    </source>
</evidence>
<accession>A0A7J6X6V2</accession>
<dbReference type="EMBL" id="JABWDY010003977">
    <property type="protein sequence ID" value="KAF5205496.1"/>
    <property type="molecule type" value="Genomic_DNA"/>
</dbReference>
<dbReference type="Proteomes" id="UP000554482">
    <property type="component" value="Unassembled WGS sequence"/>
</dbReference>
<feature type="domain" description="Transposase Tc1-like" evidence="1">
    <location>
        <begin position="28"/>
        <end position="92"/>
    </location>
</feature>
<dbReference type="GO" id="GO:0006313">
    <property type="term" value="P:DNA transposition"/>
    <property type="evidence" value="ECO:0007669"/>
    <property type="project" value="InterPro"/>
</dbReference>
<dbReference type="InterPro" id="IPR036397">
    <property type="entry name" value="RNaseH_sf"/>
</dbReference>
<dbReference type="OrthoDB" id="5410741at2759"/>
<dbReference type="InterPro" id="IPR038717">
    <property type="entry name" value="Tc1-like_DDE_dom"/>
</dbReference>
<evidence type="ECO:0000313" key="3">
    <source>
        <dbReference type="EMBL" id="KAF5205496.1"/>
    </source>
</evidence>
<dbReference type="GO" id="GO:0003677">
    <property type="term" value="F:DNA binding"/>
    <property type="evidence" value="ECO:0007669"/>
    <property type="project" value="InterPro"/>
</dbReference>
<evidence type="ECO:0000259" key="2">
    <source>
        <dbReference type="Pfam" id="PF13358"/>
    </source>
</evidence>